<dbReference type="Pfam" id="PF00535">
    <property type="entry name" value="Glycos_transf_2"/>
    <property type="match status" value="1"/>
</dbReference>
<dbReference type="Proteomes" id="UP001324634">
    <property type="component" value="Chromosome"/>
</dbReference>
<gene>
    <name evidence="4" type="ORF">SOO65_03710</name>
</gene>
<name>A0AAX4HSG3_9BACT</name>
<dbReference type="KEGG" id="psti:SOO65_03710"/>
<evidence type="ECO:0000313" key="5">
    <source>
        <dbReference type="Proteomes" id="UP001324634"/>
    </source>
</evidence>
<feature type="domain" description="Glycosyltransferase 2-like" evidence="3">
    <location>
        <begin position="5"/>
        <end position="147"/>
    </location>
</feature>
<proteinExistence type="predicted"/>
<dbReference type="InterPro" id="IPR029044">
    <property type="entry name" value="Nucleotide-diphossugar_trans"/>
</dbReference>
<dbReference type="InterPro" id="IPR001173">
    <property type="entry name" value="Glyco_trans_2-like"/>
</dbReference>
<dbReference type="PANTHER" id="PTHR22916:SF51">
    <property type="entry name" value="GLYCOSYLTRANSFERASE EPSH-RELATED"/>
    <property type="match status" value="1"/>
</dbReference>
<reference evidence="4 5" key="1">
    <citation type="submission" date="2023-11" db="EMBL/GenBank/DDBJ databases">
        <title>Peredibacter starrii A3.12.</title>
        <authorList>
            <person name="Mitchell R.J."/>
        </authorList>
    </citation>
    <scope>NUCLEOTIDE SEQUENCE [LARGE SCALE GENOMIC DNA]</scope>
    <source>
        <strain evidence="4 5">A3.12</strain>
    </source>
</reference>
<dbReference type="Gene3D" id="3.90.550.10">
    <property type="entry name" value="Spore Coat Polysaccharide Biosynthesis Protein SpsA, Chain A"/>
    <property type="match status" value="1"/>
</dbReference>
<accession>A0AAX4HSG3</accession>
<dbReference type="EMBL" id="CP139487">
    <property type="protein sequence ID" value="WPU65844.1"/>
    <property type="molecule type" value="Genomic_DNA"/>
</dbReference>
<organism evidence="4 5">
    <name type="scientific">Peredibacter starrii</name>
    <dbReference type="NCBI Taxonomy" id="28202"/>
    <lineage>
        <taxon>Bacteria</taxon>
        <taxon>Pseudomonadati</taxon>
        <taxon>Bdellovibrionota</taxon>
        <taxon>Bacteriovoracia</taxon>
        <taxon>Bacteriovoracales</taxon>
        <taxon>Bacteriovoracaceae</taxon>
        <taxon>Peredibacter</taxon>
    </lineage>
</organism>
<keyword evidence="5" id="KW-1185">Reference proteome</keyword>
<keyword evidence="1 4" id="KW-0328">Glycosyltransferase</keyword>
<evidence type="ECO:0000259" key="3">
    <source>
        <dbReference type="Pfam" id="PF00535"/>
    </source>
</evidence>
<dbReference type="EC" id="2.4.-.-" evidence="4"/>
<dbReference type="GO" id="GO:0016758">
    <property type="term" value="F:hexosyltransferase activity"/>
    <property type="evidence" value="ECO:0007669"/>
    <property type="project" value="UniProtKB-ARBA"/>
</dbReference>
<evidence type="ECO:0000256" key="1">
    <source>
        <dbReference type="ARBA" id="ARBA00022676"/>
    </source>
</evidence>
<dbReference type="AlphaFoldDB" id="A0AAX4HSG3"/>
<dbReference type="PANTHER" id="PTHR22916">
    <property type="entry name" value="GLYCOSYLTRANSFERASE"/>
    <property type="match status" value="1"/>
</dbReference>
<dbReference type="CDD" id="cd00761">
    <property type="entry name" value="Glyco_tranf_GTA_type"/>
    <property type="match status" value="1"/>
</dbReference>
<dbReference type="SUPFAM" id="SSF53448">
    <property type="entry name" value="Nucleotide-diphospho-sugar transferases"/>
    <property type="match status" value="1"/>
</dbReference>
<dbReference type="RefSeq" id="WP_321397127.1">
    <property type="nucleotide sequence ID" value="NZ_CP139487.1"/>
</dbReference>
<sequence>MPTLSVILPLFNDQTRVQRCLDSLSSQTLEDIEILIINDSSTDNSVSIAEAHIAKDPRFKLFHSENKGAYACRNLGLRHAKGKYIGFIDSDDWMENNGYESLVTGCETQTTDSSLCSSSRYLEKDGTFSKHFHFDDWPEKIEMNEEYIHKINGGLWNKVYKSENIRRINLKFSAYRIGADLDFNWRYYLSFPKVAIIKKPMYVYTLRNNSIVTKPVGKQSLDIIKVYRDLKFHLIQNRKFKQYKSPFYKIACRRLGERMIVEKKILPLFMFMTVRWLGPEFIIFFAKESLTQITRSFRNHVMKLNKVTNEGE</sequence>
<evidence type="ECO:0000256" key="2">
    <source>
        <dbReference type="ARBA" id="ARBA00022679"/>
    </source>
</evidence>
<keyword evidence="2 4" id="KW-0808">Transferase</keyword>
<evidence type="ECO:0000313" key="4">
    <source>
        <dbReference type="EMBL" id="WPU65844.1"/>
    </source>
</evidence>
<protein>
    <submittedName>
        <fullName evidence="4">Glycosyltransferase</fullName>
        <ecNumber evidence="4">2.4.-.-</ecNumber>
    </submittedName>
</protein>